<dbReference type="AlphaFoldDB" id="A0A8D0CTP2"/>
<keyword evidence="4" id="KW-1185">Reference proteome</keyword>
<organism evidence="3 4">
    <name type="scientific">Sander lucioperca</name>
    <name type="common">Pike-perch</name>
    <name type="synonym">Perca lucioperca</name>
    <dbReference type="NCBI Taxonomy" id="283035"/>
    <lineage>
        <taxon>Eukaryota</taxon>
        <taxon>Metazoa</taxon>
        <taxon>Chordata</taxon>
        <taxon>Craniata</taxon>
        <taxon>Vertebrata</taxon>
        <taxon>Euteleostomi</taxon>
        <taxon>Actinopterygii</taxon>
        <taxon>Neopterygii</taxon>
        <taxon>Teleostei</taxon>
        <taxon>Neoteleostei</taxon>
        <taxon>Acanthomorphata</taxon>
        <taxon>Eupercaria</taxon>
        <taxon>Perciformes</taxon>
        <taxon>Percoidei</taxon>
        <taxon>Percidae</taxon>
        <taxon>Luciopercinae</taxon>
        <taxon>Sander</taxon>
    </lineage>
</organism>
<dbReference type="GO" id="GO:0030246">
    <property type="term" value="F:carbohydrate binding"/>
    <property type="evidence" value="ECO:0007669"/>
    <property type="project" value="UniProtKB-KW"/>
</dbReference>
<keyword evidence="1" id="KW-0430">Lectin</keyword>
<evidence type="ECO:0000256" key="2">
    <source>
        <dbReference type="ARBA" id="ARBA00038331"/>
    </source>
</evidence>
<dbReference type="Pfam" id="PF19193">
    <property type="entry name" value="Tectonin"/>
    <property type="match status" value="1"/>
</dbReference>
<dbReference type="GeneTree" id="ENSGT00510000047886"/>
<sequence length="262" mass="28961">MTINHYILENQQQLDFVFTAWNCSDAPELHNAQQIDAGLGNVVARDNVNIAYSLIGEHWQTLSMIRFKHVSVGPAGLWGCDTTNRVYKFVAGNFQRSSGVSLQQVDAGGNDHVVGVQPNNQNAYCLRGCNALTYSGKGSLSWSSLAKKMRYYSCGTKFGCWGVDRSYRVYVAKKVNPENCDTSSWTQVTGLYMKMVEVGTDGSVFGVTKDGKIFQRDGITNQQQEGTHWVPVPMSMTVRHVSYDLGTLWAVTNSGLVMKCTG</sequence>
<dbReference type="Ensembl" id="ENSSLUT00000015259.1">
    <property type="protein sequence ID" value="ENSSLUP00000014780.1"/>
    <property type="gene ID" value="ENSSLUG00000006816.1"/>
</dbReference>
<evidence type="ECO:0000256" key="1">
    <source>
        <dbReference type="ARBA" id="ARBA00022734"/>
    </source>
</evidence>
<dbReference type="Proteomes" id="UP000694568">
    <property type="component" value="Unplaced"/>
</dbReference>
<proteinExistence type="inferred from homology"/>
<protein>
    <submittedName>
        <fullName evidence="3">Fish-egg lectin-like</fullName>
    </submittedName>
</protein>
<dbReference type="SMART" id="SM00706">
    <property type="entry name" value="TECPR"/>
    <property type="match status" value="5"/>
</dbReference>
<reference evidence="3" key="1">
    <citation type="submission" date="2025-08" db="UniProtKB">
        <authorList>
            <consortium name="Ensembl"/>
        </authorList>
    </citation>
    <scope>IDENTIFICATION</scope>
</reference>
<comment type="similarity">
    <text evidence="2">Belongs to the tectonin family.</text>
</comment>
<accession>A0A8D0CTP2</accession>
<dbReference type="PANTHER" id="PTHR23250">
    <property type="entry name" value="DYSFERLIN-RELATED"/>
    <property type="match status" value="1"/>
</dbReference>
<reference evidence="3" key="2">
    <citation type="submission" date="2025-09" db="UniProtKB">
        <authorList>
            <consortium name="Ensembl"/>
        </authorList>
    </citation>
    <scope>IDENTIFICATION</scope>
</reference>
<dbReference type="PANTHER" id="PTHR23250:SF3">
    <property type="entry name" value="FISH-EGG LECTIN-LIKE ISOFORM X1-RELATED"/>
    <property type="match status" value="1"/>
</dbReference>
<evidence type="ECO:0000313" key="4">
    <source>
        <dbReference type="Proteomes" id="UP000694568"/>
    </source>
</evidence>
<dbReference type="InterPro" id="IPR006624">
    <property type="entry name" value="Beta-propeller_rpt_TECPR"/>
</dbReference>
<name>A0A8D0CTP2_SANLU</name>
<evidence type="ECO:0000313" key="3">
    <source>
        <dbReference type="Ensembl" id="ENSSLUP00000014780.1"/>
    </source>
</evidence>
<dbReference type="InterPro" id="IPR051513">
    <property type="entry name" value="Tectonin_beta-prop"/>
</dbReference>